<sequence>MAIKQYEIVTRRNRSKKIFRIKKSGIRISWLVPNGGKELEKDSSEEQKIRRIAEVASARDLWEIRMLGFLDIATQARQLQNTWNWNKK</sequence>
<accession>A0A383F4L7</accession>
<gene>
    <name evidence="1" type="ORF">METZ01_LOCUS516172</name>
</gene>
<name>A0A383F4L7_9ZZZZ</name>
<protein>
    <submittedName>
        <fullName evidence="1">Uncharacterized protein</fullName>
    </submittedName>
</protein>
<proteinExistence type="predicted"/>
<organism evidence="1">
    <name type="scientific">marine metagenome</name>
    <dbReference type="NCBI Taxonomy" id="408172"/>
    <lineage>
        <taxon>unclassified sequences</taxon>
        <taxon>metagenomes</taxon>
        <taxon>ecological metagenomes</taxon>
    </lineage>
</organism>
<reference evidence="1" key="1">
    <citation type="submission" date="2018-05" db="EMBL/GenBank/DDBJ databases">
        <authorList>
            <person name="Lanie J.A."/>
            <person name="Ng W.-L."/>
            <person name="Kazmierczak K.M."/>
            <person name="Andrzejewski T.M."/>
            <person name="Davidsen T.M."/>
            <person name="Wayne K.J."/>
            <person name="Tettelin H."/>
            <person name="Glass J.I."/>
            <person name="Rusch D."/>
            <person name="Podicherti R."/>
            <person name="Tsui H.-C.T."/>
            <person name="Winkler M.E."/>
        </authorList>
    </citation>
    <scope>NUCLEOTIDE SEQUENCE</scope>
</reference>
<dbReference type="EMBL" id="UINC01230972">
    <property type="protein sequence ID" value="SVE63318.1"/>
    <property type="molecule type" value="Genomic_DNA"/>
</dbReference>
<evidence type="ECO:0000313" key="1">
    <source>
        <dbReference type="EMBL" id="SVE63318.1"/>
    </source>
</evidence>
<dbReference type="AlphaFoldDB" id="A0A383F4L7"/>